<reference evidence="2 3" key="1">
    <citation type="submission" date="2019-01" db="EMBL/GenBank/DDBJ databases">
        <title>Ktedonosporobacter rubrisoli SCAWS-G2.</title>
        <authorList>
            <person name="Huang Y."/>
            <person name="Yan B."/>
        </authorList>
    </citation>
    <scope>NUCLEOTIDE SEQUENCE [LARGE SCALE GENOMIC DNA]</scope>
    <source>
        <strain evidence="2 3">SCAWS-G2</strain>
    </source>
</reference>
<feature type="domain" description="NAD-dependent epimerase/dehydratase" evidence="1">
    <location>
        <begin position="3"/>
        <end position="231"/>
    </location>
</feature>
<dbReference type="EMBL" id="CP035758">
    <property type="protein sequence ID" value="QBD76401.1"/>
    <property type="molecule type" value="Genomic_DNA"/>
</dbReference>
<dbReference type="InterPro" id="IPR001509">
    <property type="entry name" value="Epimerase_deHydtase"/>
</dbReference>
<organism evidence="2 3">
    <name type="scientific">Ktedonosporobacter rubrisoli</name>
    <dbReference type="NCBI Taxonomy" id="2509675"/>
    <lineage>
        <taxon>Bacteria</taxon>
        <taxon>Bacillati</taxon>
        <taxon>Chloroflexota</taxon>
        <taxon>Ktedonobacteria</taxon>
        <taxon>Ktedonobacterales</taxon>
        <taxon>Ktedonosporobacteraceae</taxon>
        <taxon>Ktedonosporobacter</taxon>
    </lineage>
</organism>
<dbReference type="OrthoDB" id="9808276at2"/>
<gene>
    <name evidence="2" type="ORF">EPA93_10430</name>
</gene>
<dbReference type="Proteomes" id="UP000290365">
    <property type="component" value="Chromosome"/>
</dbReference>
<dbReference type="Pfam" id="PF01370">
    <property type="entry name" value="Epimerase"/>
    <property type="match status" value="1"/>
</dbReference>
<dbReference type="AlphaFoldDB" id="A0A4V0YYJ1"/>
<sequence length="292" mass="31880">MHIFVIGATGALGRVLLPRLQQDQHKIHTLVRSAEQAKDLQARGVVASVGELLSPEGQRQLPELARDCEAVIHIATAIPANPSLPGAWDTNTRLRTEGTRALLAAALQAGATRYIQQSIVMAYPDGGDRWLDEEQPLDTTPERTVVCAPVIEMERQVKAVAPGRMHWTILRGGLFVGAGTGQERLLENLRAGQVEIPGNGQNFVSLVHVADVAEAFALALERAPVSSTYNIVDQPLRYGDYVTTLARKLNLPTPPYNSALPEQSSFRCSNQLAKEQLGWQPQHSLWPGEPGW</sequence>
<keyword evidence="3" id="KW-1185">Reference proteome</keyword>
<dbReference type="PANTHER" id="PTHR48079:SF6">
    <property type="entry name" value="NAD(P)-BINDING DOMAIN-CONTAINING PROTEIN-RELATED"/>
    <property type="match status" value="1"/>
</dbReference>
<dbReference type="InterPro" id="IPR051783">
    <property type="entry name" value="NAD(P)-dependent_oxidoreduct"/>
</dbReference>
<evidence type="ECO:0000259" key="1">
    <source>
        <dbReference type="Pfam" id="PF01370"/>
    </source>
</evidence>
<dbReference type="GO" id="GO:0005737">
    <property type="term" value="C:cytoplasm"/>
    <property type="evidence" value="ECO:0007669"/>
    <property type="project" value="TreeGrafter"/>
</dbReference>
<name>A0A4V0YYJ1_KTERU</name>
<dbReference type="InterPro" id="IPR036291">
    <property type="entry name" value="NAD(P)-bd_dom_sf"/>
</dbReference>
<dbReference type="GO" id="GO:0004029">
    <property type="term" value="F:aldehyde dehydrogenase (NAD+) activity"/>
    <property type="evidence" value="ECO:0007669"/>
    <property type="project" value="TreeGrafter"/>
</dbReference>
<protein>
    <submittedName>
        <fullName evidence="2">NAD-dependent epimerase/dehydratase family protein</fullName>
    </submittedName>
</protein>
<proteinExistence type="predicted"/>
<evidence type="ECO:0000313" key="3">
    <source>
        <dbReference type="Proteomes" id="UP000290365"/>
    </source>
</evidence>
<accession>A0A4V0YYJ1</accession>
<dbReference type="PANTHER" id="PTHR48079">
    <property type="entry name" value="PROTEIN YEEZ"/>
    <property type="match status" value="1"/>
</dbReference>
<dbReference type="SUPFAM" id="SSF51735">
    <property type="entry name" value="NAD(P)-binding Rossmann-fold domains"/>
    <property type="match status" value="1"/>
</dbReference>
<dbReference type="Gene3D" id="3.40.50.720">
    <property type="entry name" value="NAD(P)-binding Rossmann-like Domain"/>
    <property type="match status" value="1"/>
</dbReference>
<evidence type="ECO:0000313" key="2">
    <source>
        <dbReference type="EMBL" id="QBD76401.1"/>
    </source>
</evidence>
<dbReference type="RefSeq" id="WP_129887150.1">
    <property type="nucleotide sequence ID" value="NZ_CP035758.1"/>
</dbReference>
<dbReference type="KEGG" id="kbs:EPA93_10430"/>